<gene>
    <name evidence="2" type="ORF">PV07_12514</name>
</gene>
<dbReference type="STRING" id="569365.A0A0D2BSS5"/>
<dbReference type="AlphaFoldDB" id="A0A0D2BSS5"/>
<accession>A0A0D2BSS5</accession>
<dbReference type="VEuPathDB" id="FungiDB:PV07_12514"/>
<name>A0A0D2BSS5_9EURO</name>
<keyword evidence="1" id="KW-0560">Oxidoreductase</keyword>
<dbReference type="GO" id="GO:0016491">
    <property type="term" value="F:oxidoreductase activity"/>
    <property type="evidence" value="ECO:0007669"/>
    <property type="project" value="UniProtKB-KW"/>
</dbReference>
<dbReference type="RefSeq" id="XP_016242314.1">
    <property type="nucleotide sequence ID" value="XM_016400046.1"/>
</dbReference>
<evidence type="ECO:0000313" key="3">
    <source>
        <dbReference type="Proteomes" id="UP000054466"/>
    </source>
</evidence>
<dbReference type="PANTHER" id="PTHR22604">
    <property type="entry name" value="OXIDOREDUCTASES"/>
    <property type="match status" value="1"/>
</dbReference>
<evidence type="ECO:0000256" key="1">
    <source>
        <dbReference type="ARBA" id="ARBA00023002"/>
    </source>
</evidence>
<dbReference type="GeneID" id="27351708"/>
<dbReference type="OrthoDB" id="2129491at2759"/>
<organism evidence="2 3">
    <name type="scientific">Cladophialophora immunda</name>
    <dbReference type="NCBI Taxonomy" id="569365"/>
    <lineage>
        <taxon>Eukaryota</taxon>
        <taxon>Fungi</taxon>
        <taxon>Dikarya</taxon>
        <taxon>Ascomycota</taxon>
        <taxon>Pezizomycotina</taxon>
        <taxon>Eurotiomycetes</taxon>
        <taxon>Chaetothyriomycetidae</taxon>
        <taxon>Chaetothyriales</taxon>
        <taxon>Herpotrichiellaceae</taxon>
        <taxon>Cladophialophora</taxon>
    </lineage>
</organism>
<proteinExistence type="predicted"/>
<dbReference type="Gene3D" id="3.30.360.10">
    <property type="entry name" value="Dihydrodipicolinate Reductase, domain 2"/>
    <property type="match status" value="1"/>
</dbReference>
<protein>
    <recommendedName>
        <fullName evidence="4">Gfo/Idh/MocA-like oxidoreductase C-terminal domain-containing protein</fullName>
    </recommendedName>
</protein>
<dbReference type="HOGENOM" id="CLU_1315270_0_0_1"/>
<evidence type="ECO:0008006" key="4">
    <source>
        <dbReference type="Google" id="ProtNLM"/>
    </source>
</evidence>
<dbReference type="InterPro" id="IPR050984">
    <property type="entry name" value="Gfo/Idh/MocA_domain"/>
</dbReference>
<evidence type="ECO:0000313" key="2">
    <source>
        <dbReference type="EMBL" id="KIW22098.1"/>
    </source>
</evidence>
<reference evidence="2 3" key="1">
    <citation type="submission" date="2015-01" db="EMBL/GenBank/DDBJ databases">
        <title>The Genome Sequence of Cladophialophora immunda CBS83496.</title>
        <authorList>
            <consortium name="The Broad Institute Genomics Platform"/>
            <person name="Cuomo C."/>
            <person name="de Hoog S."/>
            <person name="Gorbushina A."/>
            <person name="Stielow B."/>
            <person name="Teixiera M."/>
            <person name="Abouelleil A."/>
            <person name="Chapman S.B."/>
            <person name="Priest M."/>
            <person name="Young S.K."/>
            <person name="Wortman J."/>
            <person name="Nusbaum C."/>
            <person name="Birren B."/>
        </authorList>
    </citation>
    <scope>NUCLEOTIDE SEQUENCE [LARGE SCALE GENOMIC DNA]</scope>
    <source>
        <strain evidence="2 3">CBS 83496</strain>
    </source>
</reference>
<dbReference type="PANTHER" id="PTHR22604:SF105">
    <property type="entry name" value="TRANS-1,2-DIHYDROBENZENE-1,2-DIOL DEHYDROGENASE"/>
    <property type="match status" value="1"/>
</dbReference>
<dbReference type="EMBL" id="KN847049">
    <property type="protein sequence ID" value="KIW22098.1"/>
    <property type="molecule type" value="Genomic_DNA"/>
</dbReference>
<dbReference type="SUPFAM" id="SSF55347">
    <property type="entry name" value="Glyceraldehyde-3-phosphate dehydrogenase-like, C-terminal domain"/>
    <property type="match status" value="1"/>
</dbReference>
<dbReference type="Proteomes" id="UP000054466">
    <property type="component" value="Unassembled WGS sequence"/>
</dbReference>
<keyword evidence="3" id="KW-1185">Reference proteome</keyword>
<sequence>MSTKSSATFGAYSVISGIVYFVLQAEERGSWRRCLVDAGIYVLSWGLLVLDSQIGTSAENPTLLAVQNLSDGGDTSTSVLVQYPSTGQERVLTSTTEFRTSMAFVRIEGTKGSIFMKGLSASMPKECIIFSGPERVSLHDSITGQLPLGEVHQFEEQGLGPHHEADHVAVEMAAGKKESSIIPQAETIRVTEMLDEIRKQRGLRYPQDK</sequence>